<feature type="transmembrane region" description="Helical" evidence="1">
    <location>
        <begin position="21"/>
        <end position="43"/>
    </location>
</feature>
<name>A0A6G1GF33_9PEZI</name>
<reference evidence="4" key="3">
    <citation type="submission" date="2025-04" db="UniProtKB">
        <authorList>
            <consortium name="RefSeq"/>
        </authorList>
    </citation>
    <scope>IDENTIFICATION</scope>
    <source>
        <strain evidence="4">CBS 781.70</strain>
    </source>
</reference>
<keyword evidence="1" id="KW-0812">Transmembrane</keyword>
<dbReference type="GeneID" id="54414358"/>
<dbReference type="EMBL" id="ML975150">
    <property type="protein sequence ID" value="KAF1816678.1"/>
    <property type="molecule type" value="Genomic_DNA"/>
</dbReference>
<evidence type="ECO:0000313" key="3">
    <source>
        <dbReference type="Proteomes" id="UP000504638"/>
    </source>
</evidence>
<reference evidence="4" key="2">
    <citation type="submission" date="2020-04" db="EMBL/GenBank/DDBJ databases">
        <authorList>
            <consortium name="NCBI Genome Project"/>
        </authorList>
    </citation>
    <scope>NUCLEOTIDE SEQUENCE</scope>
    <source>
        <strain evidence="4">CBS 781.70</strain>
    </source>
</reference>
<dbReference type="Proteomes" id="UP000504638">
    <property type="component" value="Unplaced"/>
</dbReference>
<reference evidence="2 4" key="1">
    <citation type="submission" date="2020-01" db="EMBL/GenBank/DDBJ databases">
        <authorList>
            <consortium name="DOE Joint Genome Institute"/>
            <person name="Haridas S."/>
            <person name="Albert R."/>
            <person name="Binder M."/>
            <person name="Bloem J."/>
            <person name="Labutti K."/>
            <person name="Salamov A."/>
            <person name="Andreopoulos B."/>
            <person name="Baker S.E."/>
            <person name="Barry K."/>
            <person name="Bills G."/>
            <person name="Bluhm B.H."/>
            <person name="Cannon C."/>
            <person name="Castanera R."/>
            <person name="Culley D.E."/>
            <person name="Daum C."/>
            <person name="Ezra D."/>
            <person name="Gonzalez J.B."/>
            <person name="Henrissat B."/>
            <person name="Kuo A."/>
            <person name="Liang C."/>
            <person name="Lipzen A."/>
            <person name="Lutzoni F."/>
            <person name="Magnuson J."/>
            <person name="Mondo S."/>
            <person name="Nolan M."/>
            <person name="Ohm R."/>
            <person name="Pangilinan J."/>
            <person name="Park H.-J."/>
            <person name="Ramirez L."/>
            <person name="Alfaro M."/>
            <person name="Sun H."/>
            <person name="Tritt A."/>
            <person name="Yoshinaga Y."/>
            <person name="Zwiers L.-H."/>
            <person name="Turgeon B.G."/>
            <person name="Goodwin S.B."/>
            <person name="Spatafora J.W."/>
            <person name="Crous P.W."/>
            <person name="Grigoriev I.V."/>
        </authorList>
    </citation>
    <scope>NUCLEOTIDE SEQUENCE</scope>
    <source>
        <strain evidence="2 4">CBS 781.70</strain>
    </source>
</reference>
<protein>
    <submittedName>
        <fullName evidence="2 4">Uncharacterized protein</fullName>
    </submittedName>
</protein>
<evidence type="ECO:0000313" key="4">
    <source>
        <dbReference type="RefSeq" id="XP_033538309.1"/>
    </source>
</evidence>
<proteinExistence type="predicted"/>
<evidence type="ECO:0000256" key="1">
    <source>
        <dbReference type="SAM" id="Phobius"/>
    </source>
</evidence>
<dbReference type="AlphaFoldDB" id="A0A6G1GF33"/>
<keyword evidence="3" id="KW-1185">Reference proteome</keyword>
<accession>A0A6G1GF33</accession>
<keyword evidence="1" id="KW-1133">Transmembrane helix</keyword>
<sequence length="54" mass="5870">MYQTVHGQHEVKPKGILKRTSGIQAVLHTVIGVVNICMVLGGVSRSPDQTTVER</sequence>
<dbReference type="RefSeq" id="XP_033538309.1">
    <property type="nucleotide sequence ID" value="XM_033673788.1"/>
</dbReference>
<organism evidence="2">
    <name type="scientific">Eremomyces bilateralis CBS 781.70</name>
    <dbReference type="NCBI Taxonomy" id="1392243"/>
    <lineage>
        <taxon>Eukaryota</taxon>
        <taxon>Fungi</taxon>
        <taxon>Dikarya</taxon>
        <taxon>Ascomycota</taxon>
        <taxon>Pezizomycotina</taxon>
        <taxon>Dothideomycetes</taxon>
        <taxon>Dothideomycetes incertae sedis</taxon>
        <taxon>Eremomycetales</taxon>
        <taxon>Eremomycetaceae</taxon>
        <taxon>Eremomyces</taxon>
    </lineage>
</organism>
<keyword evidence="1" id="KW-0472">Membrane</keyword>
<evidence type="ECO:0000313" key="2">
    <source>
        <dbReference type="EMBL" id="KAF1816678.1"/>
    </source>
</evidence>
<gene>
    <name evidence="2 4" type="ORF">P152DRAFT_133399</name>
</gene>